<gene>
    <name evidence="4" type="ORF">AR543_06015</name>
</gene>
<dbReference type="AlphaFoldDB" id="A0A172ZM85"/>
<dbReference type="STRING" id="1616788.AR543_06015"/>
<evidence type="ECO:0000256" key="1">
    <source>
        <dbReference type="ARBA" id="ARBA00023239"/>
    </source>
</evidence>
<dbReference type="InterPro" id="IPR011060">
    <property type="entry name" value="RibuloseP-bd_barrel"/>
</dbReference>
<feature type="compositionally biased region" description="Polar residues" evidence="2">
    <location>
        <begin position="142"/>
        <end position="160"/>
    </location>
</feature>
<dbReference type="Pfam" id="PF00215">
    <property type="entry name" value="OMPdecase"/>
    <property type="match status" value="1"/>
</dbReference>
<evidence type="ECO:0000313" key="4">
    <source>
        <dbReference type="EMBL" id="ANF98659.1"/>
    </source>
</evidence>
<dbReference type="EMBL" id="CP013023">
    <property type="protein sequence ID" value="ANF98659.1"/>
    <property type="molecule type" value="Genomic_DNA"/>
</dbReference>
<dbReference type="InterPro" id="IPR013785">
    <property type="entry name" value="Aldolase_TIM"/>
</dbReference>
<organism evidence="4 5">
    <name type="scientific">Paenibacillus bovis</name>
    <dbReference type="NCBI Taxonomy" id="1616788"/>
    <lineage>
        <taxon>Bacteria</taxon>
        <taxon>Bacillati</taxon>
        <taxon>Bacillota</taxon>
        <taxon>Bacilli</taxon>
        <taxon>Bacillales</taxon>
        <taxon>Paenibacillaceae</taxon>
        <taxon>Paenibacillus</taxon>
    </lineage>
</organism>
<dbReference type="GO" id="GO:0033982">
    <property type="term" value="F:3-dehydro-L-gulonate-6-phosphate decarboxylase activity"/>
    <property type="evidence" value="ECO:0007669"/>
    <property type="project" value="TreeGrafter"/>
</dbReference>
<dbReference type="SMART" id="SM00934">
    <property type="entry name" value="OMPdecase"/>
    <property type="match status" value="1"/>
</dbReference>
<evidence type="ECO:0000256" key="2">
    <source>
        <dbReference type="SAM" id="MobiDB-lite"/>
    </source>
</evidence>
<reference evidence="5" key="1">
    <citation type="submission" date="2015-10" db="EMBL/GenBank/DDBJ databases">
        <title>Genome of Paenibacillus bovis sp. nov.</title>
        <authorList>
            <person name="Wu Z."/>
            <person name="Gao C."/>
            <person name="Liu Z."/>
            <person name="Zheng H."/>
        </authorList>
    </citation>
    <scope>NUCLEOTIDE SEQUENCE [LARGE SCALE GENOMIC DNA]</scope>
    <source>
        <strain evidence="5">BD3526</strain>
    </source>
</reference>
<dbReference type="KEGG" id="pbv:AR543_06015"/>
<dbReference type="GO" id="GO:0006207">
    <property type="term" value="P:'de novo' pyrimidine nucleobase biosynthetic process"/>
    <property type="evidence" value="ECO:0007669"/>
    <property type="project" value="InterPro"/>
</dbReference>
<protein>
    <recommendedName>
        <fullName evidence="3">Orotidine 5'-phosphate decarboxylase domain-containing protein</fullName>
    </recommendedName>
</protein>
<dbReference type="PANTHER" id="PTHR35039:SF3">
    <property type="entry name" value="3-KETO-L-GULONATE-6-PHOSPHATE DECARBOXYLASE SGBH-RELATED"/>
    <property type="match status" value="1"/>
</dbReference>
<proteinExistence type="predicted"/>
<keyword evidence="5" id="KW-1185">Reference proteome</keyword>
<feature type="domain" description="Orotidine 5'-phosphate decarboxylase" evidence="3">
    <location>
        <begin position="1"/>
        <end position="205"/>
    </location>
</feature>
<evidence type="ECO:0000259" key="3">
    <source>
        <dbReference type="SMART" id="SM00934"/>
    </source>
</evidence>
<dbReference type="Gene3D" id="3.20.20.70">
    <property type="entry name" value="Aldolase class I"/>
    <property type="match status" value="1"/>
</dbReference>
<dbReference type="SUPFAM" id="SSF51366">
    <property type="entry name" value="Ribulose-phoshate binding barrel"/>
    <property type="match status" value="1"/>
</dbReference>
<dbReference type="GO" id="GO:0004590">
    <property type="term" value="F:orotidine-5'-phosphate decarboxylase activity"/>
    <property type="evidence" value="ECO:0007669"/>
    <property type="project" value="InterPro"/>
</dbReference>
<sequence length="223" mass="24120">MTIEEAIDMAGQVQAAVDWIEVGTSLIKEFGMESVRRIKEAFPDKVIVADIKTNDNARYEFELCYRAGADVATVMASAPDATLDLCMQTAQSHGGIIMIDLLNVTPQRVEELQRYTEAVLCQHVSKDQQEHHGQTLGGQSIPDPQQQDTHSIDSDSTQAARPSIAAAGGITLDTLPSILQDRPAVVIVGSAITKAAHPAAAAREIRSRITEVMQAMQKGAYHV</sequence>
<keyword evidence="1" id="KW-0456">Lyase</keyword>
<dbReference type="PANTHER" id="PTHR35039">
    <property type="entry name" value="3-KETO-L-GULONATE-6-PHOSPHATE DECARBOXYLASE SGBH-RELATED"/>
    <property type="match status" value="1"/>
</dbReference>
<accession>A0A172ZM85</accession>
<evidence type="ECO:0000313" key="5">
    <source>
        <dbReference type="Proteomes" id="UP000078148"/>
    </source>
</evidence>
<dbReference type="Proteomes" id="UP000078148">
    <property type="component" value="Chromosome"/>
</dbReference>
<name>A0A172ZM85_9BACL</name>
<dbReference type="InterPro" id="IPR001754">
    <property type="entry name" value="OMPdeCOase_dom"/>
</dbReference>
<reference evidence="4 5" key="2">
    <citation type="journal article" date="2016" name="Int. J. Syst. Evol. Microbiol.">
        <title>Paenibacillus bovis sp. nov., isolated from raw yak (Bos grunniens) milk.</title>
        <authorList>
            <person name="Gao C."/>
            <person name="Han J."/>
            <person name="Liu Z."/>
            <person name="Xu X."/>
            <person name="Hang F."/>
            <person name="Wu Z."/>
        </authorList>
    </citation>
    <scope>NUCLEOTIDE SEQUENCE [LARGE SCALE GENOMIC DNA]</scope>
    <source>
        <strain evidence="4 5">BD3526</strain>
    </source>
</reference>
<dbReference type="GO" id="GO:0019854">
    <property type="term" value="P:L-ascorbic acid catabolic process"/>
    <property type="evidence" value="ECO:0007669"/>
    <property type="project" value="TreeGrafter"/>
</dbReference>
<feature type="region of interest" description="Disordered" evidence="2">
    <location>
        <begin position="129"/>
        <end position="160"/>
    </location>
</feature>